<sequence length="120" mass="13439">MERRCAWAFMMLLGMTMVILGEVTMVHANGGQLSPSQCNSERQLLTNACRPVVFGQPATPVCCQRVRISHFECICPMFTPKLASILGVHRVIKLLQGCGRRVPRHFKCGMAYDPLELAYL</sequence>
<keyword evidence="4" id="KW-1185">Reference proteome</keyword>
<dbReference type="Proteomes" id="UP001642360">
    <property type="component" value="Unassembled WGS sequence"/>
</dbReference>
<organism evidence="3 4">
    <name type="scientific">Ilex paraguariensis</name>
    <name type="common">yerba mate</name>
    <dbReference type="NCBI Taxonomy" id="185542"/>
    <lineage>
        <taxon>Eukaryota</taxon>
        <taxon>Viridiplantae</taxon>
        <taxon>Streptophyta</taxon>
        <taxon>Embryophyta</taxon>
        <taxon>Tracheophyta</taxon>
        <taxon>Spermatophyta</taxon>
        <taxon>Magnoliopsida</taxon>
        <taxon>eudicotyledons</taxon>
        <taxon>Gunneridae</taxon>
        <taxon>Pentapetalae</taxon>
        <taxon>asterids</taxon>
        <taxon>campanulids</taxon>
        <taxon>Aquifoliales</taxon>
        <taxon>Aquifoliaceae</taxon>
        <taxon>Ilex</taxon>
    </lineage>
</organism>
<feature type="domain" description="Bifunctional inhibitor/plant lipid transfer protein/seed storage helical" evidence="2">
    <location>
        <begin position="27"/>
        <end position="108"/>
    </location>
</feature>
<evidence type="ECO:0000313" key="4">
    <source>
        <dbReference type="Proteomes" id="UP001642360"/>
    </source>
</evidence>
<evidence type="ECO:0000313" key="3">
    <source>
        <dbReference type="EMBL" id="CAK9184967.1"/>
    </source>
</evidence>
<comment type="caution">
    <text evidence="3">The sequence shown here is derived from an EMBL/GenBank/DDBJ whole genome shotgun (WGS) entry which is preliminary data.</text>
</comment>
<name>A0ABC8UV60_9AQUA</name>
<dbReference type="SUPFAM" id="SSF47699">
    <property type="entry name" value="Bifunctional inhibitor/lipid-transfer protein/seed storage 2S albumin"/>
    <property type="match status" value="1"/>
</dbReference>
<dbReference type="Gene3D" id="1.10.110.10">
    <property type="entry name" value="Plant lipid-transfer and hydrophobic proteins"/>
    <property type="match status" value="1"/>
</dbReference>
<reference evidence="3 4" key="1">
    <citation type="submission" date="2024-02" db="EMBL/GenBank/DDBJ databases">
        <authorList>
            <person name="Vignale AGUSTIN F."/>
            <person name="Sosa J E."/>
            <person name="Modenutti C."/>
        </authorList>
    </citation>
    <scope>NUCLEOTIDE SEQUENCE [LARGE SCALE GENOMIC DNA]</scope>
</reference>
<dbReference type="InterPro" id="IPR036312">
    <property type="entry name" value="Bifun_inhib/LTP/seed_sf"/>
</dbReference>
<dbReference type="EMBL" id="CAUOFW020009168">
    <property type="protein sequence ID" value="CAK9184967.1"/>
    <property type="molecule type" value="Genomic_DNA"/>
</dbReference>
<evidence type="ECO:0000259" key="2">
    <source>
        <dbReference type="Pfam" id="PF14368"/>
    </source>
</evidence>
<dbReference type="PANTHER" id="PTHR33286">
    <property type="entry name" value="BIFUNCTIONAL INHIBITOR/LIPID-TRANSFER PROTEIN/SEED STORAGE 2S ALBUMIN SUPERFAMILY PROTEIN"/>
    <property type="match status" value="1"/>
</dbReference>
<evidence type="ECO:0000256" key="1">
    <source>
        <dbReference type="SAM" id="SignalP"/>
    </source>
</evidence>
<feature type="signal peptide" evidence="1">
    <location>
        <begin position="1"/>
        <end position="21"/>
    </location>
</feature>
<keyword evidence="1" id="KW-0732">Signal</keyword>
<accession>A0ABC8UV60</accession>
<dbReference type="Pfam" id="PF14368">
    <property type="entry name" value="LTP_2"/>
    <property type="match status" value="1"/>
</dbReference>
<gene>
    <name evidence="3" type="ORF">ILEXP_LOCUS55333</name>
</gene>
<dbReference type="InterPro" id="IPR016140">
    <property type="entry name" value="Bifunc_inhib/LTP/seed_store"/>
</dbReference>
<dbReference type="PANTHER" id="PTHR33286:SF28">
    <property type="entry name" value="BIFUNCTIONAL INHIBITOR_PLANT LIPID TRANSFER PROTEIN_SEED STORAGE HELICAL DOMAIN-CONTAINING PROTEIN"/>
    <property type="match status" value="1"/>
</dbReference>
<dbReference type="AlphaFoldDB" id="A0ABC8UV60"/>
<proteinExistence type="predicted"/>
<protein>
    <recommendedName>
        <fullName evidence="2">Bifunctional inhibitor/plant lipid transfer protein/seed storage helical domain-containing protein</fullName>
    </recommendedName>
</protein>
<feature type="chain" id="PRO_5044793296" description="Bifunctional inhibitor/plant lipid transfer protein/seed storage helical domain-containing protein" evidence="1">
    <location>
        <begin position="22"/>
        <end position="120"/>
    </location>
</feature>